<organism evidence="1">
    <name type="scientific">marine sediment metagenome</name>
    <dbReference type="NCBI Taxonomy" id="412755"/>
    <lineage>
        <taxon>unclassified sequences</taxon>
        <taxon>metagenomes</taxon>
        <taxon>ecological metagenomes</taxon>
    </lineage>
</organism>
<evidence type="ECO:0000313" key="1">
    <source>
        <dbReference type="EMBL" id="KKM16120.1"/>
    </source>
</evidence>
<name>A0A0F9KLG6_9ZZZZ</name>
<dbReference type="AlphaFoldDB" id="A0A0F9KLG6"/>
<gene>
    <name evidence="1" type="ORF">LCGC14_1689120</name>
</gene>
<comment type="caution">
    <text evidence="1">The sequence shown here is derived from an EMBL/GenBank/DDBJ whole genome shotgun (WGS) entry which is preliminary data.</text>
</comment>
<dbReference type="EMBL" id="LAZR01014748">
    <property type="protein sequence ID" value="KKM16120.1"/>
    <property type="molecule type" value="Genomic_DNA"/>
</dbReference>
<protein>
    <submittedName>
        <fullName evidence="1">Uncharacterized protein</fullName>
    </submittedName>
</protein>
<reference evidence="1" key="1">
    <citation type="journal article" date="2015" name="Nature">
        <title>Complex archaea that bridge the gap between prokaryotes and eukaryotes.</title>
        <authorList>
            <person name="Spang A."/>
            <person name="Saw J.H."/>
            <person name="Jorgensen S.L."/>
            <person name="Zaremba-Niedzwiedzka K."/>
            <person name="Martijn J."/>
            <person name="Lind A.E."/>
            <person name="van Eijk R."/>
            <person name="Schleper C."/>
            <person name="Guy L."/>
            <person name="Ettema T.J."/>
        </authorList>
    </citation>
    <scope>NUCLEOTIDE SEQUENCE</scope>
</reference>
<accession>A0A0F9KLG6</accession>
<sequence>MKIKPSFTQKEAMALLHSTQAFNGEMESEYPPPAWTLHEIYAYQRACTKLLHAIAAAAKS</sequence>
<proteinExistence type="predicted"/>